<reference evidence="2 3" key="1">
    <citation type="journal article" date="2012" name="PLoS Pathog.">
        <title>Diverse lifestyles and strategies of plant pathogenesis encoded in the genomes of eighteen Dothideomycetes fungi.</title>
        <authorList>
            <person name="Ohm R.A."/>
            <person name="Feau N."/>
            <person name="Henrissat B."/>
            <person name="Schoch C.L."/>
            <person name="Horwitz B.A."/>
            <person name="Barry K.W."/>
            <person name="Condon B.J."/>
            <person name="Copeland A.C."/>
            <person name="Dhillon B."/>
            <person name="Glaser F."/>
            <person name="Hesse C.N."/>
            <person name="Kosti I."/>
            <person name="LaButti K."/>
            <person name="Lindquist E.A."/>
            <person name="Lucas S."/>
            <person name="Salamov A.A."/>
            <person name="Bradshaw R.E."/>
            <person name="Ciuffetti L."/>
            <person name="Hamelin R.C."/>
            <person name="Kema G.H.J."/>
            <person name="Lawrence C."/>
            <person name="Scott J.A."/>
            <person name="Spatafora J.W."/>
            <person name="Turgeon B.G."/>
            <person name="de Wit P.J.G.M."/>
            <person name="Zhong S."/>
            <person name="Goodwin S.B."/>
            <person name="Grigoriev I.V."/>
        </authorList>
    </citation>
    <scope>NUCLEOTIDE SEQUENCE [LARGE SCALE GENOMIC DNA]</scope>
    <source>
        <strain evidence="3">28A</strain>
    </source>
</reference>
<accession>R0JQX9</accession>
<evidence type="ECO:0008006" key="4">
    <source>
        <dbReference type="Google" id="ProtNLM"/>
    </source>
</evidence>
<keyword evidence="1" id="KW-0732">Signal</keyword>
<evidence type="ECO:0000313" key="3">
    <source>
        <dbReference type="Proteomes" id="UP000016935"/>
    </source>
</evidence>
<dbReference type="Proteomes" id="UP000016935">
    <property type="component" value="Unassembled WGS sequence"/>
</dbReference>
<dbReference type="RefSeq" id="XP_008028834.1">
    <property type="nucleotide sequence ID" value="XM_008030643.1"/>
</dbReference>
<feature type="chain" id="PRO_5004343593" description="Secreted protein" evidence="1">
    <location>
        <begin position="23"/>
        <end position="152"/>
    </location>
</feature>
<sequence length="152" mass="17336">MHFNLLTALAVLSYTGLNMVHASHCVPTTVITCPRDSDEHPLNQPMACLPTADDPVMKYGPPKNWCRFDRALSDAVKFYCVSVFFFFINPFFPFFFHSWIFGARECMRSPIIHTPMETGDKVGWVCGEEEEEEEQFLGKIGKEVVGSAWYLT</sequence>
<feature type="signal peptide" evidence="1">
    <location>
        <begin position="1"/>
        <end position="22"/>
    </location>
</feature>
<dbReference type="AlphaFoldDB" id="R0JQX9"/>
<evidence type="ECO:0000256" key="1">
    <source>
        <dbReference type="SAM" id="SignalP"/>
    </source>
</evidence>
<keyword evidence="3" id="KW-1185">Reference proteome</keyword>
<name>R0JQX9_EXST2</name>
<dbReference type="EMBL" id="KB908833">
    <property type="protein sequence ID" value="EOA83543.1"/>
    <property type="molecule type" value="Genomic_DNA"/>
</dbReference>
<protein>
    <recommendedName>
        <fullName evidence="4">Secreted protein</fullName>
    </recommendedName>
</protein>
<dbReference type="HOGENOM" id="CLU_1723463_0_0_1"/>
<proteinExistence type="predicted"/>
<dbReference type="GeneID" id="19403824"/>
<gene>
    <name evidence="2" type="ORF">SETTUDRAFT_33831</name>
</gene>
<reference evidence="2 3" key="2">
    <citation type="journal article" date="2013" name="PLoS Genet.">
        <title>Comparative genome structure, secondary metabolite, and effector coding capacity across Cochliobolus pathogens.</title>
        <authorList>
            <person name="Condon B.J."/>
            <person name="Leng Y."/>
            <person name="Wu D."/>
            <person name="Bushley K.E."/>
            <person name="Ohm R.A."/>
            <person name="Otillar R."/>
            <person name="Martin J."/>
            <person name="Schackwitz W."/>
            <person name="Grimwood J."/>
            <person name="MohdZainudin N."/>
            <person name="Xue C."/>
            <person name="Wang R."/>
            <person name="Manning V.A."/>
            <person name="Dhillon B."/>
            <person name="Tu Z.J."/>
            <person name="Steffenson B.J."/>
            <person name="Salamov A."/>
            <person name="Sun H."/>
            <person name="Lowry S."/>
            <person name="LaButti K."/>
            <person name="Han J."/>
            <person name="Copeland A."/>
            <person name="Lindquist E."/>
            <person name="Barry K."/>
            <person name="Schmutz J."/>
            <person name="Baker S.E."/>
            <person name="Ciuffetti L.M."/>
            <person name="Grigoriev I.V."/>
            <person name="Zhong S."/>
            <person name="Turgeon B.G."/>
        </authorList>
    </citation>
    <scope>NUCLEOTIDE SEQUENCE [LARGE SCALE GENOMIC DNA]</scope>
    <source>
        <strain evidence="3">28A</strain>
    </source>
</reference>
<organism evidence="2 3">
    <name type="scientific">Exserohilum turcicum (strain 28A)</name>
    <name type="common">Northern leaf blight fungus</name>
    <name type="synonym">Setosphaeria turcica</name>
    <dbReference type="NCBI Taxonomy" id="671987"/>
    <lineage>
        <taxon>Eukaryota</taxon>
        <taxon>Fungi</taxon>
        <taxon>Dikarya</taxon>
        <taxon>Ascomycota</taxon>
        <taxon>Pezizomycotina</taxon>
        <taxon>Dothideomycetes</taxon>
        <taxon>Pleosporomycetidae</taxon>
        <taxon>Pleosporales</taxon>
        <taxon>Pleosporineae</taxon>
        <taxon>Pleosporaceae</taxon>
        <taxon>Exserohilum</taxon>
    </lineage>
</organism>
<evidence type="ECO:0000313" key="2">
    <source>
        <dbReference type="EMBL" id="EOA83543.1"/>
    </source>
</evidence>